<sequence length="524" mass="60695">MNNNKPKNNSFKNFIKSKILTKTFGYSALAVLGTVALTGALVHKYSGRAKYKPSFYNYQSYIDDDSKRVINENFTFKEFEEIQHFTKSILTNKAAGGIGNDAQAVQLIRDGKLRKIDYAKMFNDPKYKDREKVLELLSDTVKEHIKSYDKFLTKDQCIESDGTVAKEDKHLIDYFAPYFSQDMVVAYNPQKVLKLNYNDAYYHAKITAHEQAIQEHLLKVSENKGEFRLIDIMKALTLKGYNYWEATYAMRDNMIYGSAYVKDPVKGYIDDHATGKGSTPDKPNWYKEHIDHFVELFQHGTNYSIRDTEHVVFNGDGQWLLNNLINPTTKTNAGLIYNGDALDAYFSEDNFENKVQQGTLRFFRPKINLLLVDGLVISENTSDHFADLIYESAHKSFLSGVERNDWNNGPKWVKKIDPKNGEDISEFENIEEYKSLLTFDHVGYTPAWKNLYNYVKDNYFDKVKEEKQKNYIASLYEIGKEQKIYGSDDTTIKATYEVKHFPIEPESKKTQAEIKVYYDTKLKS</sequence>
<dbReference type="EMBL" id="UZVY01000001">
    <property type="protein sequence ID" value="VDR41759.1"/>
    <property type="molecule type" value="Genomic_DNA"/>
</dbReference>
<dbReference type="Pfam" id="PF02030">
    <property type="entry name" value="Lipoprotein_8"/>
    <property type="match status" value="1"/>
</dbReference>
<evidence type="ECO:0000313" key="3">
    <source>
        <dbReference type="EMBL" id="VDR41759.1"/>
    </source>
</evidence>
<protein>
    <submittedName>
        <fullName evidence="3">Hypothetical lipoprotein (MG045 family)</fullName>
    </submittedName>
    <submittedName>
        <fullName evidence="2">Spermidine/putrescine ABC transporter substrate-binding protein</fullName>
    </submittedName>
</protein>
<evidence type="ECO:0000313" key="4">
    <source>
        <dbReference type="Proteomes" id="UP000280036"/>
    </source>
</evidence>
<name>A0A3P8K8Q4_9BACT</name>
<accession>A0A3P8K8Q4</accession>
<gene>
    <name evidence="3" type="ORF">NCTC10126_00242</name>
    <name evidence="2" type="ORF">NPA07_01135</name>
</gene>
<keyword evidence="5" id="KW-1185">Reference proteome</keyword>
<dbReference type="OrthoDB" id="403918at2"/>
<dbReference type="RefSeq" id="WP_126118030.1">
    <property type="nucleotide sequence ID" value="NZ_CP101806.1"/>
</dbReference>
<dbReference type="GO" id="GO:0016020">
    <property type="term" value="C:membrane"/>
    <property type="evidence" value="ECO:0007669"/>
    <property type="project" value="InterPro"/>
</dbReference>
<keyword evidence="1" id="KW-0472">Membrane</keyword>
<reference evidence="2" key="2">
    <citation type="submission" date="2022-07" db="EMBL/GenBank/DDBJ databases">
        <title>Complete genome of Mycoplasma caviae type strain G122.</title>
        <authorList>
            <person name="Spergser J."/>
        </authorList>
    </citation>
    <scope>NUCLEOTIDE SEQUENCE</scope>
    <source>
        <strain evidence="2">G122</strain>
    </source>
</reference>
<keyword evidence="3" id="KW-0449">Lipoprotein</keyword>
<keyword evidence="1" id="KW-1133">Transmembrane helix</keyword>
<dbReference type="Proteomes" id="UP001058569">
    <property type="component" value="Chromosome"/>
</dbReference>
<dbReference type="AlphaFoldDB" id="A0A3P8K8Q4"/>
<dbReference type="PRINTS" id="PR00905">
    <property type="entry name" value="MG045FAMILY"/>
</dbReference>
<proteinExistence type="predicted"/>
<reference evidence="3 4" key="1">
    <citation type="submission" date="2018-12" db="EMBL/GenBank/DDBJ databases">
        <authorList>
            <consortium name="Pathogen Informatics"/>
        </authorList>
    </citation>
    <scope>NUCLEOTIDE SEQUENCE [LARGE SCALE GENOMIC DNA]</scope>
    <source>
        <strain evidence="3 4">NCTC10126</strain>
    </source>
</reference>
<organism evidence="3 4">
    <name type="scientific">Mycoplasmopsis caviae</name>
    <dbReference type="NCBI Taxonomy" id="55603"/>
    <lineage>
        <taxon>Bacteria</taxon>
        <taxon>Bacillati</taxon>
        <taxon>Mycoplasmatota</taxon>
        <taxon>Mycoplasmoidales</taxon>
        <taxon>Metamycoplasmataceae</taxon>
        <taxon>Mycoplasmopsis</taxon>
    </lineage>
</organism>
<feature type="transmembrane region" description="Helical" evidence="1">
    <location>
        <begin position="24"/>
        <end position="42"/>
    </location>
</feature>
<evidence type="ECO:0000313" key="2">
    <source>
        <dbReference type="EMBL" id="UUD35461.1"/>
    </source>
</evidence>
<dbReference type="Proteomes" id="UP000280036">
    <property type="component" value="Unassembled WGS sequence"/>
</dbReference>
<dbReference type="InterPro" id="IPR000044">
    <property type="entry name" value="Uncharacterised_lipoprot_MG045"/>
</dbReference>
<keyword evidence="1" id="KW-0812">Transmembrane</keyword>
<evidence type="ECO:0000256" key="1">
    <source>
        <dbReference type="SAM" id="Phobius"/>
    </source>
</evidence>
<dbReference type="EMBL" id="CP101806">
    <property type="protein sequence ID" value="UUD35461.1"/>
    <property type="molecule type" value="Genomic_DNA"/>
</dbReference>
<evidence type="ECO:0000313" key="5">
    <source>
        <dbReference type="Proteomes" id="UP001058569"/>
    </source>
</evidence>